<dbReference type="EMBL" id="CAXKWB010074815">
    <property type="protein sequence ID" value="CAL4198684.1"/>
    <property type="molecule type" value="Genomic_DNA"/>
</dbReference>
<feature type="chain" id="PRO_5043618185" evidence="1">
    <location>
        <begin position="17"/>
        <end position="216"/>
    </location>
</feature>
<evidence type="ECO:0000313" key="2">
    <source>
        <dbReference type="EMBL" id="CAL4198684.1"/>
    </source>
</evidence>
<organism evidence="2 3">
    <name type="scientific">Meganyctiphanes norvegica</name>
    <name type="common">Northern krill</name>
    <name type="synonym">Thysanopoda norvegica</name>
    <dbReference type="NCBI Taxonomy" id="48144"/>
    <lineage>
        <taxon>Eukaryota</taxon>
        <taxon>Metazoa</taxon>
        <taxon>Ecdysozoa</taxon>
        <taxon>Arthropoda</taxon>
        <taxon>Crustacea</taxon>
        <taxon>Multicrustacea</taxon>
        <taxon>Malacostraca</taxon>
        <taxon>Eumalacostraca</taxon>
        <taxon>Eucarida</taxon>
        <taxon>Euphausiacea</taxon>
        <taxon>Euphausiidae</taxon>
        <taxon>Meganyctiphanes</taxon>
    </lineage>
</organism>
<sequence length="216" mass="22901">MRSLVALCMVLGCCSAAPAADLSNVGLPSPVADVTRLSVAQLLGSPLKYIHGIPYVAATDADTEDGGSEEGTTAIHAIPYAVPHGIPFFSVPGAVTEEGDDSEEETTGTTAVHAIPYAVPQFSFGPAIIRETDDAAVPADTSKLSVKYVQPTVGNFIPYNNFPFTNFGHNFYNHQTPLTYSGGAYPYHFGFPYSFGYNFAPTTYAAAEDSSLEEDD</sequence>
<dbReference type="AlphaFoldDB" id="A0AAV2SLR6"/>
<evidence type="ECO:0000313" key="3">
    <source>
        <dbReference type="Proteomes" id="UP001497623"/>
    </source>
</evidence>
<protein>
    <submittedName>
        <fullName evidence="2">Uncharacterized protein</fullName>
    </submittedName>
</protein>
<reference evidence="2 3" key="1">
    <citation type="submission" date="2024-05" db="EMBL/GenBank/DDBJ databases">
        <authorList>
            <person name="Wallberg A."/>
        </authorList>
    </citation>
    <scope>NUCLEOTIDE SEQUENCE [LARGE SCALE GENOMIC DNA]</scope>
</reference>
<accession>A0AAV2SLR6</accession>
<keyword evidence="3" id="KW-1185">Reference proteome</keyword>
<name>A0AAV2SLR6_MEGNR</name>
<dbReference type="Proteomes" id="UP001497623">
    <property type="component" value="Unassembled WGS sequence"/>
</dbReference>
<evidence type="ECO:0000256" key="1">
    <source>
        <dbReference type="SAM" id="SignalP"/>
    </source>
</evidence>
<proteinExistence type="predicted"/>
<keyword evidence="1" id="KW-0732">Signal</keyword>
<feature type="signal peptide" evidence="1">
    <location>
        <begin position="1"/>
        <end position="16"/>
    </location>
</feature>
<gene>
    <name evidence="2" type="ORF">MNOR_LOCUS37384</name>
</gene>
<comment type="caution">
    <text evidence="2">The sequence shown here is derived from an EMBL/GenBank/DDBJ whole genome shotgun (WGS) entry which is preliminary data.</text>
</comment>